<dbReference type="SMART" id="SM00487">
    <property type="entry name" value="DEXDc"/>
    <property type="match status" value="1"/>
</dbReference>
<feature type="domain" description="Helicase ATP-binding" evidence="12">
    <location>
        <begin position="252"/>
        <end position="416"/>
    </location>
</feature>
<dbReference type="OrthoDB" id="10009520at2759"/>
<dbReference type="InterPro" id="IPR007502">
    <property type="entry name" value="Helicase-assoc_dom"/>
</dbReference>
<keyword evidence="6" id="KW-0833">Ubl conjugation pathway</keyword>
<dbReference type="Pfam" id="PF01485">
    <property type="entry name" value="IBR"/>
    <property type="match status" value="1"/>
</dbReference>
<evidence type="ECO:0000256" key="5">
    <source>
        <dbReference type="ARBA" id="ARBA00022771"/>
    </source>
</evidence>
<dbReference type="SMART" id="SM00847">
    <property type="entry name" value="HA2"/>
    <property type="match status" value="1"/>
</dbReference>
<sequence length="1849" mass="212417">MEEQIREWSSAVEHFCTDAISKVNEYGYCDGHDIESISESDPLTNIEHSYGYMNPNAHCHNMMFDYLFHTTKCSALLTHGEHEIDISNAQSRPSKDYGEPPNFIFDIYSTEYLDSVFRKQVVIESTSNESVTSINELCNVNHGNRKVIPFIPCPPWQQAIHRARGRFIYDTGRLKKLKEFEPNCVGDCDFFEKEILKRERRIKIFDEIHAKHVQMLKKSPSASTLITKLMDHEIERFVCGLPIYNIRKDIRDILCNQGQVLFIVADTGSGKSTQIPQYLVFDGIITVSQKILCSQPRKTAVCELAMRVAEETSLGSHCLVNIPVYKDGRPNLNAKINFVTEKHLLNCIQQDDRLSQFGCVMIDEVHERTINTDMCLAMMKKVLRLRPDMKLVISSATIDPEPILKYFAEFHAQKLEVSGRQYPIKICYEPPVYGCKGIRSLMRDYIDRTVEKVINICEREANKQPFDDSSWEDSLGTHAAHIMAFLSNPLETLIAEERLSKRLTELKHSVKVKIVTLYGNMPVEDRVEVFAPLKSPYHHKVIFATNIGETSITIPGVRYIIDCGLAKVKKFDVARRKNVLELGLISKSAATQRAGRAGRTAPGICYRLYSEEQYEEMESTNVPDILLSGLTEVLLYMIAAGIMNPSEFDFIEKPDSGILMHSMELLRSLKAIECRETMVVLTQLGKNMKQLPVEPRLAKMVLDSVQYNVVAEAAIVCACVYVGSIFVRGNKRNKFILADQKKLAFCEESGDPMTYLAVFLQHIRTPKNRSSHWCLKNYVNSRRMKSVFDIAHKICKIISHLTGVNTDVKKIDILKARAIIPYLFCRAFGSNLAIYSGLPERGYYDFNEKKYVFIHPSSALKYSDITPEFIVYECSLCTSNDFVFNVCSADSSWLHEIDQNVLEEERKNKLVPYDIKCGTVTKKWIMAHRDILQQEVGMECILKKRFDDPYNRLQIYVSVKNLPKLKAFVERIIEEKVEVLCRKTREVPIAHADYVLHMSGSGTPLEILMPGEFCSMYVGRSVINWAHDVEHRMRLEEYFGRFGKITEFVTFGENYQKKIGHSCLIRMENKEVANRAFIYNNENHCDLNIEPRFYRKYLGKGRSYYHPSAYRLLIRWWRRPSCGHGQIKLKSRDFDRRLYAFNVISKHLGHFRPSIFSEDLMERDPNISVDDLYKSLPLNIDDKRLLHILKPLLTSYSIEFDEVFVIRKKKYPVEDEKALEALSRQISDYIVRVAKNAVGNNGYPFEVKIRAPKHNSEIEFVAFVLFYDMNLGIQVGKALKDAAENGTTLEMGPVDCMHEAHVQEMFHYQMKVPIILFNAIFDDLKDIYDRIDHEHINFEHHNDTSVNEVKAAIGKVIDGYTIRCRDGEKVGDVELPCHRLLTKVGRDFLRDLSLRHEILINTSPYKMEVKIQGSVSNIEKTKVEIKRFLREWLDADISKILIVQTPNYKPGTLKALLAQNNYDLYSLEKKLGCGIHLDANIIKRELLFVGKEAQFQELLNMLHSISDSIGSRESSETTFSEIGIPECVVCLCPADLESYCLEACGHYACKSCLNMQLKASFEMRDFPIVCVACEKPFTWLDMEILVLGDLDRNGDEDPQRLQSLSDSSLACFIERHGDLYKHCLTPDCRGLHHVTANAGLGQCRLCGRIQCTKCGKEDHESITCEEYARLRIDADESVRKWIQEDQAGRRICPNTNCQTVIEKFGGCNHMQCSRCKQHFCWICMFSAKESNEIYAHMDEAHGGSGADVHELMGEIENDPFIREFIERQHPMLLFDPMFDFDEEAEFWVMPDEDDDEAQVLMMDDDEVHNFFESHQELNELFIEEVGELSAGFEAHSDFEENEDGDAESV</sequence>
<dbReference type="InterPro" id="IPR044066">
    <property type="entry name" value="TRIAD_supradom"/>
</dbReference>
<dbReference type="Pfam" id="PF21010">
    <property type="entry name" value="HA2_C"/>
    <property type="match status" value="1"/>
</dbReference>
<dbReference type="CDD" id="cd18791">
    <property type="entry name" value="SF2_C_RHA"/>
    <property type="match status" value="1"/>
</dbReference>
<dbReference type="SUPFAM" id="SSF52540">
    <property type="entry name" value="P-loop containing nucleoside triphosphate hydrolases"/>
    <property type="match status" value="1"/>
</dbReference>
<gene>
    <name evidence="15" type="ORF">CJOHNSTONI_LOCUS6978</name>
</gene>
<keyword evidence="8" id="KW-0347">Helicase</keyword>
<evidence type="ECO:0000259" key="14">
    <source>
        <dbReference type="PROSITE" id="PS51873"/>
    </source>
</evidence>
<protein>
    <recommendedName>
        <fullName evidence="17">RNA helicase</fullName>
    </recommendedName>
</protein>
<dbReference type="Gene3D" id="1.20.120.1080">
    <property type="match status" value="1"/>
</dbReference>
<comment type="caution">
    <text evidence="15">The sequence shown here is derived from an EMBL/GenBank/DDBJ whole genome shotgun (WGS) entry which is preliminary data.</text>
</comment>
<evidence type="ECO:0000256" key="7">
    <source>
        <dbReference type="ARBA" id="ARBA00022801"/>
    </source>
</evidence>
<evidence type="ECO:0008006" key="17">
    <source>
        <dbReference type="Google" id="ProtNLM"/>
    </source>
</evidence>
<keyword evidence="2" id="KW-0479">Metal-binding</keyword>
<dbReference type="InterPro" id="IPR027417">
    <property type="entry name" value="P-loop_NTPase"/>
</dbReference>
<keyword evidence="3" id="KW-0677">Repeat</keyword>
<dbReference type="EMBL" id="CAKAEH010001519">
    <property type="protein sequence ID" value="CAG9537123.1"/>
    <property type="molecule type" value="Genomic_DNA"/>
</dbReference>
<keyword evidence="1" id="KW-0808">Transferase</keyword>
<dbReference type="InterPro" id="IPR011709">
    <property type="entry name" value="DEAD-box_helicase_OB_fold"/>
</dbReference>
<proteinExistence type="inferred from homology"/>
<name>A0A8J2M744_9BILA</name>
<dbReference type="InterPro" id="IPR002867">
    <property type="entry name" value="IBR_dom"/>
</dbReference>
<evidence type="ECO:0000256" key="3">
    <source>
        <dbReference type="ARBA" id="ARBA00022737"/>
    </source>
</evidence>
<dbReference type="SUPFAM" id="SSF57850">
    <property type="entry name" value="RING/U-box"/>
    <property type="match status" value="1"/>
</dbReference>
<keyword evidence="9" id="KW-0862">Zinc</keyword>
<dbReference type="InterPro" id="IPR011545">
    <property type="entry name" value="DEAD/DEAH_box_helicase_dom"/>
</dbReference>
<reference evidence="15" key="1">
    <citation type="submission" date="2021-09" db="EMBL/GenBank/DDBJ databases">
        <authorList>
            <consortium name="Pathogen Informatics"/>
        </authorList>
    </citation>
    <scope>NUCLEOTIDE SEQUENCE</scope>
</reference>
<dbReference type="GO" id="GO:0008270">
    <property type="term" value="F:zinc ion binding"/>
    <property type="evidence" value="ECO:0007669"/>
    <property type="project" value="UniProtKB-KW"/>
</dbReference>
<dbReference type="SMART" id="SM00647">
    <property type="entry name" value="IBR"/>
    <property type="match status" value="2"/>
</dbReference>
<evidence type="ECO:0000256" key="10">
    <source>
        <dbReference type="ARBA" id="ARBA00022840"/>
    </source>
</evidence>
<keyword evidence="5" id="KW-0863">Zinc-finger</keyword>
<dbReference type="Pfam" id="PF00270">
    <property type="entry name" value="DEAD"/>
    <property type="match status" value="1"/>
</dbReference>
<keyword evidence="10" id="KW-0067">ATP-binding</keyword>
<dbReference type="GO" id="GO:0034458">
    <property type="term" value="F:3'-5' RNA helicase activity"/>
    <property type="evidence" value="ECO:0007669"/>
    <property type="project" value="TreeGrafter"/>
</dbReference>
<dbReference type="PROSITE" id="PS51194">
    <property type="entry name" value="HELICASE_CTER"/>
    <property type="match status" value="1"/>
</dbReference>
<dbReference type="PANTHER" id="PTHR18934:SF91">
    <property type="entry name" value="PRE-MRNA-SPLICING FACTOR ATP-DEPENDENT RNA HELICASE PRP16"/>
    <property type="match status" value="1"/>
</dbReference>
<keyword evidence="7" id="KW-0378">Hydrolase</keyword>
<accession>A0A8J2M744</accession>
<evidence type="ECO:0000313" key="16">
    <source>
        <dbReference type="Proteomes" id="UP000746747"/>
    </source>
</evidence>
<evidence type="ECO:0000256" key="1">
    <source>
        <dbReference type="ARBA" id="ARBA00022679"/>
    </source>
</evidence>
<dbReference type="GO" id="GO:0016740">
    <property type="term" value="F:transferase activity"/>
    <property type="evidence" value="ECO:0007669"/>
    <property type="project" value="UniProtKB-KW"/>
</dbReference>
<evidence type="ECO:0000259" key="13">
    <source>
        <dbReference type="PROSITE" id="PS51194"/>
    </source>
</evidence>
<evidence type="ECO:0000313" key="15">
    <source>
        <dbReference type="EMBL" id="CAG9537123.1"/>
    </source>
</evidence>
<comment type="similarity">
    <text evidence="11">Belongs to the DEAD box helicase family. DEAH subfamily. PRP16 sub-subfamily.</text>
</comment>
<keyword evidence="16" id="KW-1185">Reference proteome</keyword>
<dbReference type="PANTHER" id="PTHR18934">
    <property type="entry name" value="ATP-DEPENDENT RNA HELICASE"/>
    <property type="match status" value="1"/>
</dbReference>
<dbReference type="Proteomes" id="UP000746747">
    <property type="component" value="Unassembled WGS sequence"/>
</dbReference>
<keyword evidence="4" id="KW-0547">Nucleotide-binding</keyword>
<organism evidence="15 16">
    <name type="scientific">Cercopithifilaria johnstoni</name>
    <dbReference type="NCBI Taxonomy" id="2874296"/>
    <lineage>
        <taxon>Eukaryota</taxon>
        <taxon>Metazoa</taxon>
        <taxon>Ecdysozoa</taxon>
        <taxon>Nematoda</taxon>
        <taxon>Chromadorea</taxon>
        <taxon>Rhabditida</taxon>
        <taxon>Spirurina</taxon>
        <taxon>Spiruromorpha</taxon>
        <taxon>Filarioidea</taxon>
        <taxon>Onchocercidae</taxon>
        <taxon>Cercopithifilaria</taxon>
    </lineage>
</organism>
<dbReference type="PROSITE" id="PS51192">
    <property type="entry name" value="HELICASE_ATP_BIND_1"/>
    <property type="match status" value="1"/>
</dbReference>
<evidence type="ECO:0000256" key="4">
    <source>
        <dbReference type="ARBA" id="ARBA00022741"/>
    </source>
</evidence>
<dbReference type="Pfam" id="PF00271">
    <property type="entry name" value="Helicase_C"/>
    <property type="match status" value="1"/>
</dbReference>
<dbReference type="InterPro" id="IPR001650">
    <property type="entry name" value="Helicase_C-like"/>
</dbReference>
<dbReference type="GO" id="GO:0003723">
    <property type="term" value="F:RNA binding"/>
    <property type="evidence" value="ECO:0007669"/>
    <property type="project" value="TreeGrafter"/>
</dbReference>
<dbReference type="InterPro" id="IPR002464">
    <property type="entry name" value="DNA/RNA_helicase_DEAH_CS"/>
</dbReference>
<dbReference type="GO" id="GO:0016787">
    <property type="term" value="F:hydrolase activity"/>
    <property type="evidence" value="ECO:0007669"/>
    <property type="project" value="UniProtKB-KW"/>
</dbReference>
<dbReference type="SMART" id="SM00490">
    <property type="entry name" value="HELICc"/>
    <property type="match status" value="1"/>
</dbReference>
<dbReference type="InterPro" id="IPR014001">
    <property type="entry name" value="Helicase_ATP-bd"/>
</dbReference>
<dbReference type="GO" id="GO:0005524">
    <property type="term" value="F:ATP binding"/>
    <property type="evidence" value="ECO:0007669"/>
    <property type="project" value="UniProtKB-KW"/>
</dbReference>
<feature type="domain" description="Helicase C-terminal" evidence="13">
    <location>
        <begin position="449"/>
        <end position="646"/>
    </location>
</feature>
<evidence type="ECO:0000259" key="12">
    <source>
        <dbReference type="PROSITE" id="PS51192"/>
    </source>
</evidence>
<dbReference type="Gene3D" id="1.20.120.1750">
    <property type="match status" value="1"/>
</dbReference>
<dbReference type="CDD" id="cd17917">
    <property type="entry name" value="DEXHc_RHA-like"/>
    <property type="match status" value="1"/>
</dbReference>
<feature type="domain" description="RING-type" evidence="14">
    <location>
        <begin position="1523"/>
        <end position="1747"/>
    </location>
</feature>
<dbReference type="CDD" id="cd20335">
    <property type="entry name" value="BRcat_RBR"/>
    <property type="match status" value="1"/>
</dbReference>
<evidence type="ECO:0000256" key="11">
    <source>
        <dbReference type="ARBA" id="ARBA00038040"/>
    </source>
</evidence>
<dbReference type="Gene3D" id="3.40.50.300">
    <property type="entry name" value="P-loop containing nucleotide triphosphate hydrolases"/>
    <property type="match status" value="2"/>
</dbReference>
<dbReference type="PROSITE" id="PS51873">
    <property type="entry name" value="TRIAD"/>
    <property type="match status" value="1"/>
</dbReference>
<dbReference type="Pfam" id="PF07717">
    <property type="entry name" value="OB_NTP_bind"/>
    <property type="match status" value="1"/>
</dbReference>
<evidence type="ECO:0000256" key="9">
    <source>
        <dbReference type="ARBA" id="ARBA00022833"/>
    </source>
</evidence>
<evidence type="ECO:0000256" key="8">
    <source>
        <dbReference type="ARBA" id="ARBA00022806"/>
    </source>
</evidence>
<dbReference type="PROSITE" id="PS00690">
    <property type="entry name" value="DEAH_ATP_HELICASE"/>
    <property type="match status" value="1"/>
</dbReference>
<evidence type="ECO:0000256" key="6">
    <source>
        <dbReference type="ARBA" id="ARBA00022786"/>
    </source>
</evidence>
<evidence type="ECO:0000256" key="2">
    <source>
        <dbReference type="ARBA" id="ARBA00022723"/>
    </source>
</evidence>